<gene>
    <name evidence="1" type="ORF">ARMOST_20897</name>
</gene>
<dbReference type="Proteomes" id="UP000219338">
    <property type="component" value="Unassembled WGS sequence"/>
</dbReference>
<organism evidence="1 2">
    <name type="scientific">Armillaria ostoyae</name>
    <name type="common">Armillaria root rot fungus</name>
    <dbReference type="NCBI Taxonomy" id="47428"/>
    <lineage>
        <taxon>Eukaryota</taxon>
        <taxon>Fungi</taxon>
        <taxon>Dikarya</taxon>
        <taxon>Basidiomycota</taxon>
        <taxon>Agaricomycotina</taxon>
        <taxon>Agaricomycetes</taxon>
        <taxon>Agaricomycetidae</taxon>
        <taxon>Agaricales</taxon>
        <taxon>Marasmiineae</taxon>
        <taxon>Physalacriaceae</taxon>
        <taxon>Armillaria</taxon>
    </lineage>
</organism>
<proteinExistence type="predicted"/>
<evidence type="ECO:0000313" key="1">
    <source>
        <dbReference type="EMBL" id="SJL17347.1"/>
    </source>
</evidence>
<dbReference type="STRING" id="47428.A0A284S8K4"/>
<dbReference type="AlphaFoldDB" id="A0A284S8K4"/>
<dbReference type="OrthoDB" id="3034442at2759"/>
<accession>A0A284S8K4</accession>
<keyword evidence="2" id="KW-1185">Reference proteome</keyword>
<evidence type="ECO:0000313" key="2">
    <source>
        <dbReference type="Proteomes" id="UP000219338"/>
    </source>
</evidence>
<sequence>MALECDASKTLVYNRKTAECTYLDDVGDTQHYQIHCLPVIFIPRALLVVCARSVTLHTSTSTRISTHSFGWSDNPWASELLELYSLSPFPLTLVSKISSCRRALRCTDFILGKRGTAVWICPPDRPMISRWEEHDGCETLMAAVFSGPLNPIDQVRVWEVCSSTLNNWTAFSYDEDHGRIALVGRSIVV</sequence>
<reference evidence="2" key="1">
    <citation type="journal article" date="2017" name="Nat. Ecol. Evol.">
        <title>Genome expansion and lineage-specific genetic innovations in the forest pathogenic fungi Armillaria.</title>
        <authorList>
            <person name="Sipos G."/>
            <person name="Prasanna A.N."/>
            <person name="Walter M.C."/>
            <person name="O'Connor E."/>
            <person name="Balint B."/>
            <person name="Krizsan K."/>
            <person name="Kiss B."/>
            <person name="Hess J."/>
            <person name="Varga T."/>
            <person name="Slot J."/>
            <person name="Riley R."/>
            <person name="Boka B."/>
            <person name="Rigling D."/>
            <person name="Barry K."/>
            <person name="Lee J."/>
            <person name="Mihaltcheva S."/>
            <person name="LaButti K."/>
            <person name="Lipzen A."/>
            <person name="Waldron R."/>
            <person name="Moloney N.M."/>
            <person name="Sperisen C."/>
            <person name="Kredics L."/>
            <person name="Vagvoelgyi C."/>
            <person name="Patrignani A."/>
            <person name="Fitzpatrick D."/>
            <person name="Nagy I."/>
            <person name="Doyle S."/>
            <person name="Anderson J.B."/>
            <person name="Grigoriev I.V."/>
            <person name="Gueldener U."/>
            <person name="Muensterkoetter M."/>
            <person name="Nagy L.G."/>
        </authorList>
    </citation>
    <scope>NUCLEOTIDE SEQUENCE [LARGE SCALE GENOMIC DNA]</scope>
    <source>
        <strain evidence="2">C18/9</strain>
    </source>
</reference>
<name>A0A284S8K4_ARMOS</name>
<dbReference type="EMBL" id="FUEG01000043">
    <property type="protein sequence ID" value="SJL17347.1"/>
    <property type="molecule type" value="Genomic_DNA"/>
</dbReference>
<protein>
    <submittedName>
        <fullName evidence="1">Uncharacterized protein</fullName>
    </submittedName>
</protein>